<dbReference type="RefSeq" id="WP_084665248.1">
    <property type="nucleotide sequence ID" value="NZ_LT838272.1"/>
</dbReference>
<dbReference type="EMBL" id="LT838272">
    <property type="protein sequence ID" value="SMB96764.1"/>
    <property type="molecule type" value="Genomic_DNA"/>
</dbReference>
<protein>
    <submittedName>
        <fullName evidence="1">Uncharacterized protein</fullName>
    </submittedName>
</protein>
<dbReference type="Proteomes" id="UP000192569">
    <property type="component" value="Chromosome I"/>
</dbReference>
<dbReference type="STRING" id="698762.SAMN00808754_1637"/>
<evidence type="ECO:0000313" key="1">
    <source>
        <dbReference type="EMBL" id="SMB96764.1"/>
    </source>
</evidence>
<keyword evidence="2" id="KW-1185">Reference proteome</keyword>
<name>A0A1W1VV60_9FIRM</name>
<accession>A0A1W1VV60</accession>
<organism evidence="1 2">
    <name type="scientific">Thermanaeromonas toyohensis ToBE</name>
    <dbReference type="NCBI Taxonomy" id="698762"/>
    <lineage>
        <taxon>Bacteria</taxon>
        <taxon>Bacillati</taxon>
        <taxon>Bacillota</taxon>
        <taxon>Clostridia</taxon>
        <taxon>Neomoorellales</taxon>
        <taxon>Neomoorellaceae</taxon>
        <taxon>Thermanaeromonas</taxon>
    </lineage>
</organism>
<evidence type="ECO:0000313" key="2">
    <source>
        <dbReference type="Proteomes" id="UP000192569"/>
    </source>
</evidence>
<dbReference type="AlphaFoldDB" id="A0A1W1VV60"/>
<sequence length="102" mass="12126">MGYIVMTFEEFIEGLDRIIEEAKKIVRLLTHSPVYAPWFRGLWEADGDVYDFYPLAREISWKVCGRDLSLMQWEKAWQYRTVLANELKVAREEFANAVVGWY</sequence>
<proteinExistence type="predicted"/>
<gene>
    <name evidence="1" type="ORF">SAMN00808754_1637</name>
</gene>
<reference evidence="1 2" key="1">
    <citation type="submission" date="2017-04" db="EMBL/GenBank/DDBJ databases">
        <authorList>
            <person name="Afonso C.L."/>
            <person name="Miller P.J."/>
            <person name="Scott M.A."/>
            <person name="Spackman E."/>
            <person name="Goraichik I."/>
            <person name="Dimitrov K.M."/>
            <person name="Suarez D.L."/>
            <person name="Swayne D.E."/>
        </authorList>
    </citation>
    <scope>NUCLEOTIDE SEQUENCE [LARGE SCALE GENOMIC DNA]</scope>
    <source>
        <strain evidence="1 2">ToBE</strain>
    </source>
</reference>